<evidence type="ECO:0000313" key="3">
    <source>
        <dbReference type="Proteomes" id="UP001165085"/>
    </source>
</evidence>
<sequence>MEKLKTSLPANKDEYNEILLHIHFHLTSPPDGSGSCIVDLAGVYSLFFDCLKKVVTPVTDEVYTSIISITLLGLSTTFSQTRKSVSQTLPSLSSALLTRSQITSTLNLLTSHLSSPTNSWRLTEGLLLTLTSFLRRFLPSPPGFKFGEDHYTTLPEQLDKAVAFRKCDDDNLRVREASEGYMRSLIKRLEESERVEIVESLVSKLRGNFSQGATNLLVVTVSYLPTSHLTLRSSVSEVMFDHLGDHQSVVRQRIVEVLEQLCVIDGDDCDGIVEVFNGLKEDADAEGWERVETKFMLIERVFSRLFNGYLEDRLSSKLFKLSEMPSAWFSDLIDFFYSELKVKMSEHSDVFEIKRIGLMLISALAKIIAHLCPEKIVAFDGPPVDDLVKSAVYHVRHLEELTLTGSTTSEQPSWGASFKGIADNAVNQRISSAVSIAVSSKHSNCAVVISYFKRALTKFVASRSHEALSLSLSTECLVVIFTFLKDENENPNIISSLTSLIDDKIDKALNEGDAKSKRNLISSILSVLPSHASLVYQQPSRSSRWIHFILEWLKSGYTSKSWLGSSYSSEDVYTKLLEILRRLVLASPKNLQVGGALMYCLSEGCLNCGDKIAPPNVLKGVFSVFEECISFSDFQLDADDCFFDMCTTLVGVTSAASSSAKDLKGQFKGISVDVNAVVSSLPTTPDKTPHAGGAGGINELKSDAVEEEGEESDWDDWDDSDEEGGQDDYCGGASNTLKNAIRSLADKVKAVGDDETAKRLNSLCS</sequence>
<name>A0A9W7F5K1_9STRA</name>
<keyword evidence="3" id="KW-1185">Reference proteome</keyword>
<dbReference type="Gene3D" id="1.25.10.10">
    <property type="entry name" value="Leucine-rich Repeat Variant"/>
    <property type="match status" value="1"/>
</dbReference>
<dbReference type="OrthoDB" id="10630033at2759"/>
<dbReference type="InterPro" id="IPR016024">
    <property type="entry name" value="ARM-type_fold"/>
</dbReference>
<dbReference type="EMBL" id="BRXY01000583">
    <property type="protein sequence ID" value="GMI01654.1"/>
    <property type="molecule type" value="Genomic_DNA"/>
</dbReference>
<gene>
    <name evidence="2" type="ORF">TrST_g10372</name>
</gene>
<dbReference type="SUPFAM" id="SSF48371">
    <property type="entry name" value="ARM repeat"/>
    <property type="match status" value="1"/>
</dbReference>
<evidence type="ECO:0000256" key="1">
    <source>
        <dbReference type="SAM" id="MobiDB-lite"/>
    </source>
</evidence>
<comment type="caution">
    <text evidence="2">The sequence shown here is derived from an EMBL/GenBank/DDBJ whole genome shotgun (WGS) entry which is preliminary data.</text>
</comment>
<proteinExistence type="predicted"/>
<accession>A0A9W7F5K1</accession>
<organism evidence="2 3">
    <name type="scientific">Triparma strigata</name>
    <dbReference type="NCBI Taxonomy" id="1606541"/>
    <lineage>
        <taxon>Eukaryota</taxon>
        <taxon>Sar</taxon>
        <taxon>Stramenopiles</taxon>
        <taxon>Ochrophyta</taxon>
        <taxon>Bolidophyceae</taxon>
        <taxon>Parmales</taxon>
        <taxon>Triparmaceae</taxon>
        <taxon>Triparma</taxon>
    </lineage>
</organism>
<feature type="compositionally biased region" description="Acidic residues" evidence="1">
    <location>
        <begin position="705"/>
        <end position="726"/>
    </location>
</feature>
<dbReference type="AlphaFoldDB" id="A0A9W7F5K1"/>
<protein>
    <submittedName>
        <fullName evidence="2">Uncharacterized protein</fullName>
    </submittedName>
</protein>
<feature type="region of interest" description="Disordered" evidence="1">
    <location>
        <begin position="681"/>
        <end position="733"/>
    </location>
</feature>
<reference evidence="3" key="1">
    <citation type="journal article" date="2023" name="Commun. Biol.">
        <title>Genome analysis of Parmales, the sister group of diatoms, reveals the evolutionary specialization of diatoms from phago-mixotrophs to photoautotrophs.</title>
        <authorList>
            <person name="Ban H."/>
            <person name="Sato S."/>
            <person name="Yoshikawa S."/>
            <person name="Yamada K."/>
            <person name="Nakamura Y."/>
            <person name="Ichinomiya M."/>
            <person name="Sato N."/>
            <person name="Blanc-Mathieu R."/>
            <person name="Endo H."/>
            <person name="Kuwata A."/>
            <person name="Ogata H."/>
        </authorList>
    </citation>
    <scope>NUCLEOTIDE SEQUENCE [LARGE SCALE GENOMIC DNA]</scope>
    <source>
        <strain evidence="3">NIES 3701</strain>
    </source>
</reference>
<evidence type="ECO:0000313" key="2">
    <source>
        <dbReference type="EMBL" id="GMI01654.1"/>
    </source>
</evidence>
<dbReference type="Proteomes" id="UP001165085">
    <property type="component" value="Unassembled WGS sequence"/>
</dbReference>
<dbReference type="InterPro" id="IPR011989">
    <property type="entry name" value="ARM-like"/>
</dbReference>